<evidence type="ECO:0000313" key="1">
    <source>
        <dbReference type="Proteomes" id="UP000887581"/>
    </source>
</evidence>
<evidence type="ECO:0000313" key="2">
    <source>
        <dbReference type="WBParaSite" id="sdigi.contig163.g5497.t1"/>
    </source>
</evidence>
<sequence>MMFHPRKEIPFCSVKSPRRNTKFGDVESTISSSLSIECAHRNFESQERLDRRYSACNVRPPPLSDYLHPKYSLPPIKIDFAEDQIYFKQYLRTPAHLCVKKMSFSKGSSENQSFQSASVAQYDTVIA</sequence>
<reference evidence="2" key="1">
    <citation type="submission" date="2022-11" db="UniProtKB">
        <authorList>
            <consortium name="WormBaseParasite"/>
        </authorList>
    </citation>
    <scope>IDENTIFICATION</scope>
</reference>
<name>A0A915PN53_9BILA</name>
<dbReference type="WBParaSite" id="sdigi.contig163.g5497.t1">
    <property type="protein sequence ID" value="sdigi.contig163.g5497.t1"/>
    <property type="gene ID" value="sdigi.contig163.g5497"/>
</dbReference>
<protein>
    <submittedName>
        <fullName evidence="2">Uncharacterized protein</fullName>
    </submittedName>
</protein>
<dbReference type="Proteomes" id="UP000887581">
    <property type="component" value="Unplaced"/>
</dbReference>
<proteinExistence type="predicted"/>
<accession>A0A915PN53</accession>
<organism evidence="1 2">
    <name type="scientific">Setaria digitata</name>
    <dbReference type="NCBI Taxonomy" id="48799"/>
    <lineage>
        <taxon>Eukaryota</taxon>
        <taxon>Metazoa</taxon>
        <taxon>Ecdysozoa</taxon>
        <taxon>Nematoda</taxon>
        <taxon>Chromadorea</taxon>
        <taxon>Rhabditida</taxon>
        <taxon>Spirurina</taxon>
        <taxon>Spiruromorpha</taxon>
        <taxon>Filarioidea</taxon>
        <taxon>Setariidae</taxon>
        <taxon>Setaria</taxon>
    </lineage>
</organism>
<keyword evidence="1" id="KW-1185">Reference proteome</keyword>
<dbReference type="AlphaFoldDB" id="A0A915PN53"/>